<organism evidence="1 2">
    <name type="scientific">Lagenidium giganteum</name>
    <dbReference type="NCBI Taxonomy" id="4803"/>
    <lineage>
        <taxon>Eukaryota</taxon>
        <taxon>Sar</taxon>
        <taxon>Stramenopiles</taxon>
        <taxon>Oomycota</taxon>
        <taxon>Peronosporomycetes</taxon>
        <taxon>Pythiales</taxon>
        <taxon>Pythiaceae</taxon>
    </lineage>
</organism>
<reference evidence="1" key="1">
    <citation type="submission" date="2022-11" db="EMBL/GenBank/DDBJ databases">
        <authorList>
            <person name="Morgan W.R."/>
            <person name="Tartar A."/>
        </authorList>
    </citation>
    <scope>NUCLEOTIDE SEQUENCE</scope>
    <source>
        <strain evidence="1">ARSEF 373</strain>
    </source>
</reference>
<evidence type="ECO:0000313" key="1">
    <source>
        <dbReference type="EMBL" id="DBA00572.1"/>
    </source>
</evidence>
<reference evidence="1" key="2">
    <citation type="journal article" date="2023" name="Microbiol Resour">
        <title>Decontamination and Annotation of the Draft Genome Sequence of the Oomycete Lagenidium giganteum ARSEF 373.</title>
        <authorList>
            <person name="Morgan W.R."/>
            <person name="Tartar A."/>
        </authorList>
    </citation>
    <scope>NUCLEOTIDE SEQUENCE</scope>
    <source>
        <strain evidence="1">ARSEF 373</strain>
    </source>
</reference>
<dbReference type="EMBL" id="DAKRPA010000061">
    <property type="protein sequence ID" value="DBA00572.1"/>
    <property type="molecule type" value="Genomic_DNA"/>
</dbReference>
<dbReference type="AlphaFoldDB" id="A0AAV2Z494"/>
<sequence length="80" mass="9565">MSVILDFGKYKGKTLEEFQDPSDDSYIMRWGKYKNKSIKWINENDKQYFGWLSHNEYVSKKCPSLSKDLIRVKQSFETSE</sequence>
<keyword evidence="2" id="KW-1185">Reference proteome</keyword>
<dbReference type="Proteomes" id="UP001146120">
    <property type="component" value="Unassembled WGS sequence"/>
</dbReference>
<comment type="caution">
    <text evidence="1">The sequence shown here is derived from an EMBL/GenBank/DDBJ whole genome shotgun (WGS) entry which is preliminary data.</text>
</comment>
<proteinExistence type="predicted"/>
<protein>
    <submittedName>
        <fullName evidence="1">Uncharacterized protein</fullName>
    </submittedName>
</protein>
<accession>A0AAV2Z494</accession>
<name>A0AAV2Z494_9STRA</name>
<gene>
    <name evidence="1" type="ORF">N0F65_007701</name>
</gene>
<evidence type="ECO:0000313" key="2">
    <source>
        <dbReference type="Proteomes" id="UP001146120"/>
    </source>
</evidence>